<proteinExistence type="predicted"/>
<dbReference type="AlphaFoldDB" id="A0A917DGG7"/>
<dbReference type="PROSITE" id="PS51257">
    <property type="entry name" value="PROKAR_LIPOPROTEIN"/>
    <property type="match status" value="1"/>
</dbReference>
<dbReference type="Proteomes" id="UP000598997">
    <property type="component" value="Unassembled WGS sequence"/>
</dbReference>
<name>A0A917DGG7_9SPHN</name>
<keyword evidence="2" id="KW-1185">Reference proteome</keyword>
<comment type="caution">
    <text evidence="1">The sequence shown here is derived from an EMBL/GenBank/DDBJ whole genome shotgun (WGS) entry which is preliminary data.</text>
</comment>
<sequence>MRFALPALSLLLLAACGGEPEPSVAPAADEEQVLSEAAEMLPAETPAATESEIAPQN</sequence>
<accession>A0A917DGG7</accession>
<protein>
    <submittedName>
        <fullName evidence="1">Uncharacterized protein</fullName>
    </submittedName>
</protein>
<gene>
    <name evidence="1" type="ORF">GCM10010989_07910</name>
</gene>
<organism evidence="1 2">
    <name type="scientific">Croceicoccus pelagius</name>
    <dbReference type="NCBI Taxonomy" id="1703341"/>
    <lineage>
        <taxon>Bacteria</taxon>
        <taxon>Pseudomonadati</taxon>
        <taxon>Pseudomonadota</taxon>
        <taxon>Alphaproteobacteria</taxon>
        <taxon>Sphingomonadales</taxon>
        <taxon>Erythrobacteraceae</taxon>
        <taxon>Croceicoccus</taxon>
    </lineage>
</organism>
<evidence type="ECO:0000313" key="2">
    <source>
        <dbReference type="Proteomes" id="UP000598997"/>
    </source>
</evidence>
<dbReference type="RefSeq" id="WP_156521741.1">
    <property type="nucleotide sequence ID" value="NZ_BMIO01000002.1"/>
</dbReference>
<dbReference type="EMBL" id="BMIO01000002">
    <property type="protein sequence ID" value="GGD36228.1"/>
    <property type="molecule type" value="Genomic_DNA"/>
</dbReference>
<reference evidence="1 2" key="1">
    <citation type="journal article" date="2014" name="Int. J. Syst. Evol. Microbiol.">
        <title>Complete genome sequence of Corynebacterium casei LMG S-19264T (=DSM 44701T), isolated from a smear-ripened cheese.</title>
        <authorList>
            <consortium name="US DOE Joint Genome Institute (JGI-PGF)"/>
            <person name="Walter F."/>
            <person name="Albersmeier A."/>
            <person name="Kalinowski J."/>
            <person name="Ruckert C."/>
        </authorList>
    </citation>
    <scope>NUCLEOTIDE SEQUENCE [LARGE SCALE GENOMIC DNA]</scope>
    <source>
        <strain evidence="1 2">CGMCC 1.15358</strain>
    </source>
</reference>
<evidence type="ECO:0000313" key="1">
    <source>
        <dbReference type="EMBL" id="GGD36228.1"/>
    </source>
</evidence>